<feature type="compositionally biased region" description="Basic and acidic residues" evidence="10">
    <location>
        <begin position="627"/>
        <end position="636"/>
    </location>
</feature>
<sequence length="924" mass="98020">MTEAHYGERGGAHHASTLFGGFDSTPFGDPAGSGSHFLDMSSASPAHHLVSHSPIQDSSFHDAETFEPENNQTSNTANKLDLPTQDSAARRELLTQSFFPSLKDGASTQDSDNPEEMRKKDPLGTQIWKLYSRAKTQLPNQERMENLTWRMMAMNLRRKEMESARRPGETPSSTRSAPPPPSGIAQQLRKSADQTAEQAANELDTMNIDDFILPSSVGSPAGLTPSPPPELASSSNAIASAIPIKARKESQEQQAAAAAQLPPASAPVPPHHFHKNEGEFGYVQRSVRKTSIDERRPRKRPADFSPQVPPVNGITIPHDPELEAGLHNYSLDHTHPAPFTQHGPAHPQVPFGLDTYNVDHDPIITSAGPFQQNFAFSPTGSPLVNHGPFSVHGNGAIASSLNSADFYSPPGSAYHSTASTPQPIPEGEQMYFDHGSMDMRRHRQMQSFGGHPSRPSAMSSSMPHHYMYGPGTDSLFGAVSGPDPTQGLFSLSHQQHVDPSHVLHPEFSNARSPGVGSMPSRGENLFSFGADSDDEDETSAFADRAMAMSTDFSSSLDDAASLDLSSSLQWDSSLPGQFSTTAARYPGGPPRKQVTIGGTEMVSSPQDWSQLGSLDRGHNASTSVSDFRSRGTEQRRQKIPRTTSTPNAAQLSQGIQQQQQSRSSPNTPPGSGFSSAAPSRPGSPTGSKSGDQNGQPTTCTNCLTQTTPLWRRNPEGHPLCNACGLFLKLHGVVRPLSLKTDIIKKRNRGSGNGVAVGSASTRSSKKSSRKNSLQHTPAATPTSSGKGTSVTGSESPPAANGTSTAGSTPTNFASSGSKGGVVPIAAAPPKTSAGTALNAASSRTAPPNVAPKRQRRHSKSQESEMTDADTPGLPRELSPLAPSTTSSLGGHSGQTHSMMTGLSPAITSGGTTGPQEWEWLTMSL</sequence>
<feature type="compositionally biased region" description="Polar residues" evidence="10">
    <location>
        <begin position="184"/>
        <end position="198"/>
    </location>
</feature>
<accession>A0A165FE78</accession>
<keyword evidence="2" id="KW-0479">Metal-binding</keyword>
<dbReference type="InterPro" id="IPR013088">
    <property type="entry name" value="Znf_NHR/GATA"/>
</dbReference>
<dbReference type="Pfam" id="PF00320">
    <property type="entry name" value="GATA"/>
    <property type="match status" value="1"/>
</dbReference>
<feature type="region of interest" description="Disordered" evidence="10">
    <location>
        <begin position="579"/>
        <end position="697"/>
    </location>
</feature>
<dbReference type="CDD" id="cd00202">
    <property type="entry name" value="ZnF_GATA"/>
    <property type="match status" value="1"/>
</dbReference>
<organism evidence="12 13">
    <name type="scientific">Xylona heveae (strain CBS 132557 / TC161)</name>
    <dbReference type="NCBI Taxonomy" id="1328760"/>
    <lineage>
        <taxon>Eukaryota</taxon>
        <taxon>Fungi</taxon>
        <taxon>Dikarya</taxon>
        <taxon>Ascomycota</taxon>
        <taxon>Pezizomycotina</taxon>
        <taxon>Xylonomycetes</taxon>
        <taxon>Xylonales</taxon>
        <taxon>Xylonaceae</taxon>
        <taxon>Xylona</taxon>
    </lineage>
</organism>
<evidence type="ECO:0000256" key="4">
    <source>
        <dbReference type="ARBA" id="ARBA00022833"/>
    </source>
</evidence>
<dbReference type="RefSeq" id="XP_018186432.1">
    <property type="nucleotide sequence ID" value="XM_018331262.1"/>
</dbReference>
<dbReference type="PANTHER" id="PTHR10071">
    <property type="entry name" value="TRANSCRIPTION FACTOR GATA FAMILY MEMBER"/>
    <property type="match status" value="1"/>
</dbReference>
<keyword evidence="4" id="KW-0862">Zinc</keyword>
<keyword evidence="7" id="KW-0804">Transcription</keyword>
<keyword evidence="13" id="KW-1185">Reference proteome</keyword>
<dbReference type="GeneID" id="28896399"/>
<feature type="compositionally biased region" description="Low complexity" evidence="10">
    <location>
        <begin position="753"/>
        <end position="762"/>
    </location>
</feature>
<dbReference type="InParanoid" id="A0A165FE78"/>
<evidence type="ECO:0000313" key="12">
    <source>
        <dbReference type="EMBL" id="KZF20877.1"/>
    </source>
</evidence>
<dbReference type="Pfam" id="PF08550">
    <property type="entry name" value="GATA_AreA"/>
    <property type="match status" value="1"/>
</dbReference>
<keyword evidence="8" id="KW-0539">Nucleus</keyword>
<feature type="compositionally biased region" description="Polar residues" evidence="10">
    <location>
        <begin position="832"/>
        <end position="845"/>
    </location>
</feature>
<gene>
    <name evidence="12" type="ORF">L228DRAFT_240606</name>
</gene>
<dbReference type="EMBL" id="KV407462">
    <property type="protein sequence ID" value="KZF20877.1"/>
    <property type="molecule type" value="Genomic_DNA"/>
</dbReference>
<protein>
    <recommendedName>
        <fullName evidence="11">GATA-type domain-containing protein</fullName>
    </recommendedName>
</protein>
<feature type="compositionally biased region" description="Basic and acidic residues" evidence="10">
    <location>
        <begin position="159"/>
        <end position="168"/>
    </location>
</feature>
<feature type="region of interest" description="Disordered" evidence="10">
    <location>
        <begin position="246"/>
        <end position="311"/>
    </location>
</feature>
<feature type="compositionally biased region" description="Polar residues" evidence="10">
    <location>
        <begin position="601"/>
        <end position="612"/>
    </location>
</feature>
<dbReference type="GO" id="GO:0000981">
    <property type="term" value="F:DNA-binding transcription factor activity, RNA polymerase II-specific"/>
    <property type="evidence" value="ECO:0007669"/>
    <property type="project" value="TreeGrafter"/>
</dbReference>
<feature type="compositionally biased region" description="Low complexity" evidence="10">
    <location>
        <begin position="650"/>
        <end position="687"/>
    </location>
</feature>
<dbReference type="STRING" id="1328760.A0A165FE78"/>
<dbReference type="GO" id="GO:0000122">
    <property type="term" value="P:negative regulation of transcription by RNA polymerase II"/>
    <property type="evidence" value="ECO:0007669"/>
    <property type="project" value="TreeGrafter"/>
</dbReference>
<feature type="compositionally biased region" description="Polar residues" evidence="10">
    <location>
        <begin position="800"/>
        <end position="816"/>
    </location>
</feature>
<evidence type="ECO:0000256" key="7">
    <source>
        <dbReference type="ARBA" id="ARBA00023163"/>
    </source>
</evidence>
<feature type="domain" description="GATA-type" evidence="11">
    <location>
        <begin position="693"/>
        <end position="746"/>
    </location>
</feature>
<dbReference type="OMA" id="WRMMAMS"/>
<name>A0A165FE78_XYLHT</name>
<keyword evidence="3 9" id="KW-0863">Zinc-finger</keyword>
<proteinExistence type="predicted"/>
<feature type="region of interest" description="Disordered" evidence="10">
    <location>
        <begin position="96"/>
        <end position="124"/>
    </location>
</feature>
<dbReference type="InterPro" id="IPR013860">
    <property type="entry name" value="AreA_GATA"/>
</dbReference>
<dbReference type="AlphaFoldDB" id="A0A165FE78"/>
<dbReference type="GO" id="GO:0042128">
    <property type="term" value="P:nitrate assimilation"/>
    <property type="evidence" value="ECO:0007669"/>
    <property type="project" value="UniProtKB-KW"/>
</dbReference>
<feature type="compositionally biased region" description="Low complexity" evidence="10">
    <location>
        <begin position="252"/>
        <end position="263"/>
    </location>
</feature>
<feature type="compositionally biased region" description="Polar residues" evidence="10">
    <location>
        <begin position="640"/>
        <end position="649"/>
    </location>
</feature>
<evidence type="ECO:0000256" key="8">
    <source>
        <dbReference type="ARBA" id="ARBA00023242"/>
    </source>
</evidence>
<dbReference type="PROSITE" id="PS50114">
    <property type="entry name" value="GATA_ZN_FINGER_2"/>
    <property type="match status" value="1"/>
</dbReference>
<dbReference type="GO" id="GO:0005634">
    <property type="term" value="C:nucleus"/>
    <property type="evidence" value="ECO:0007669"/>
    <property type="project" value="UniProtKB-SubCell"/>
</dbReference>
<dbReference type="GO" id="GO:0000978">
    <property type="term" value="F:RNA polymerase II cis-regulatory region sequence-specific DNA binding"/>
    <property type="evidence" value="ECO:0007669"/>
    <property type="project" value="TreeGrafter"/>
</dbReference>
<evidence type="ECO:0000256" key="10">
    <source>
        <dbReference type="SAM" id="MobiDB-lite"/>
    </source>
</evidence>
<feature type="compositionally biased region" description="Low complexity" evidence="10">
    <location>
        <begin position="782"/>
        <end position="795"/>
    </location>
</feature>
<dbReference type="PANTHER" id="PTHR10071:SF281">
    <property type="entry name" value="BOX A-BINDING FACTOR-RELATED"/>
    <property type="match status" value="1"/>
</dbReference>
<keyword evidence="6" id="KW-0534">Nitrate assimilation</keyword>
<dbReference type="FunFam" id="3.30.50.10:FF:000007">
    <property type="entry name" value="Nitrogen regulatory AreA, N-terminal"/>
    <property type="match status" value="1"/>
</dbReference>
<dbReference type="GO" id="GO:0045944">
    <property type="term" value="P:positive regulation of transcription by RNA polymerase II"/>
    <property type="evidence" value="ECO:0007669"/>
    <property type="project" value="TreeGrafter"/>
</dbReference>
<evidence type="ECO:0000256" key="2">
    <source>
        <dbReference type="ARBA" id="ARBA00022723"/>
    </source>
</evidence>
<reference evidence="12 13" key="1">
    <citation type="journal article" date="2016" name="Fungal Biol.">
        <title>The genome of Xylona heveae provides a window into fungal endophytism.</title>
        <authorList>
            <person name="Gazis R."/>
            <person name="Kuo A."/>
            <person name="Riley R."/>
            <person name="LaButti K."/>
            <person name="Lipzen A."/>
            <person name="Lin J."/>
            <person name="Amirebrahimi M."/>
            <person name="Hesse C.N."/>
            <person name="Spatafora J.W."/>
            <person name="Henrissat B."/>
            <person name="Hainaut M."/>
            <person name="Grigoriev I.V."/>
            <person name="Hibbett D.S."/>
        </authorList>
    </citation>
    <scope>NUCLEOTIDE SEQUENCE [LARGE SCALE GENOMIC DNA]</scope>
    <source>
        <strain evidence="12 13">TC161</strain>
    </source>
</reference>
<dbReference type="Gene3D" id="3.30.50.10">
    <property type="entry name" value="Erythroid Transcription Factor GATA-1, subunit A"/>
    <property type="match status" value="1"/>
</dbReference>
<dbReference type="PRINTS" id="PR00619">
    <property type="entry name" value="GATAZNFINGER"/>
</dbReference>
<keyword evidence="5" id="KW-0805">Transcription regulation</keyword>
<dbReference type="InterPro" id="IPR039355">
    <property type="entry name" value="Transcription_factor_GATA"/>
</dbReference>
<evidence type="ECO:0000256" key="6">
    <source>
        <dbReference type="ARBA" id="ARBA00023063"/>
    </source>
</evidence>
<evidence type="ECO:0000313" key="13">
    <source>
        <dbReference type="Proteomes" id="UP000076632"/>
    </source>
</evidence>
<dbReference type="PROSITE" id="PS00344">
    <property type="entry name" value="GATA_ZN_FINGER_1"/>
    <property type="match status" value="1"/>
</dbReference>
<comment type="subcellular location">
    <subcellularLocation>
        <location evidence="1">Nucleus</location>
    </subcellularLocation>
</comment>
<feature type="region of interest" description="Disordered" evidence="10">
    <location>
        <begin position="747"/>
        <end position="924"/>
    </location>
</feature>
<evidence type="ECO:0000256" key="5">
    <source>
        <dbReference type="ARBA" id="ARBA00023015"/>
    </source>
</evidence>
<evidence type="ECO:0000256" key="9">
    <source>
        <dbReference type="PROSITE-ProRule" id="PRU00094"/>
    </source>
</evidence>
<feature type="compositionally biased region" description="Polar residues" evidence="10">
    <location>
        <begin position="893"/>
        <end position="909"/>
    </location>
</feature>
<feature type="compositionally biased region" description="Low complexity" evidence="10">
    <location>
        <begin position="877"/>
        <end position="888"/>
    </location>
</feature>
<dbReference type="InterPro" id="IPR000679">
    <property type="entry name" value="Znf_GATA"/>
</dbReference>
<dbReference type="Proteomes" id="UP000076632">
    <property type="component" value="Unassembled WGS sequence"/>
</dbReference>
<dbReference type="SMART" id="SM00401">
    <property type="entry name" value="ZnF_GATA"/>
    <property type="match status" value="1"/>
</dbReference>
<dbReference type="OrthoDB" id="515401at2759"/>
<evidence type="ECO:0000256" key="1">
    <source>
        <dbReference type="ARBA" id="ARBA00004123"/>
    </source>
</evidence>
<dbReference type="GO" id="GO:0008270">
    <property type="term" value="F:zinc ion binding"/>
    <property type="evidence" value="ECO:0007669"/>
    <property type="project" value="UniProtKB-KW"/>
</dbReference>
<evidence type="ECO:0000256" key="3">
    <source>
        <dbReference type="ARBA" id="ARBA00022771"/>
    </source>
</evidence>
<feature type="region of interest" description="Disordered" evidence="10">
    <location>
        <begin position="159"/>
        <end position="198"/>
    </location>
</feature>
<dbReference type="SUPFAM" id="SSF57716">
    <property type="entry name" value="Glucocorticoid receptor-like (DNA-binding domain)"/>
    <property type="match status" value="1"/>
</dbReference>
<evidence type="ECO:0000259" key="11">
    <source>
        <dbReference type="PROSITE" id="PS50114"/>
    </source>
</evidence>
<feature type="compositionally biased region" description="Basic and acidic residues" evidence="10">
    <location>
        <begin position="290"/>
        <end position="302"/>
    </location>
</feature>